<dbReference type="Proteomes" id="UP000190105">
    <property type="component" value="Unassembled WGS sequence"/>
</dbReference>
<dbReference type="STRING" id="1147123.SAMN05443428_101158"/>
<sequence>MVLDASNKIAVKCAECGEYNIIDVDIFNLKETMEAKCKCGASMFKAKRIKKELVFDINCVACENIHRFKFKLSDLMTKPLNIITCPVSGMEIAFLGKDENVKDIVERYNNDMLELLKALGIM</sequence>
<dbReference type="OrthoDB" id="1678992at2"/>
<organism evidence="1 2">
    <name type="scientific">Caloramator quimbayensis</name>
    <dbReference type="NCBI Taxonomy" id="1147123"/>
    <lineage>
        <taxon>Bacteria</taxon>
        <taxon>Bacillati</taxon>
        <taxon>Bacillota</taxon>
        <taxon>Clostridia</taxon>
        <taxon>Eubacteriales</taxon>
        <taxon>Clostridiaceae</taxon>
        <taxon>Caloramator</taxon>
    </lineage>
</organism>
<name>A0A1T4WFU9_9CLOT</name>
<evidence type="ECO:0000313" key="2">
    <source>
        <dbReference type="Proteomes" id="UP000190105"/>
    </source>
</evidence>
<dbReference type="RefSeq" id="WP_078695192.1">
    <property type="nucleotide sequence ID" value="NZ_FUYH01000001.1"/>
</dbReference>
<keyword evidence="2" id="KW-1185">Reference proteome</keyword>
<accession>A0A1T4WFU9</accession>
<gene>
    <name evidence="1" type="ORF">SAMN05443428_101158</name>
</gene>
<protein>
    <submittedName>
        <fullName evidence="1">Uncharacterized protein</fullName>
    </submittedName>
</protein>
<reference evidence="2" key="1">
    <citation type="submission" date="2017-02" db="EMBL/GenBank/DDBJ databases">
        <authorList>
            <person name="Varghese N."/>
            <person name="Submissions S."/>
        </authorList>
    </citation>
    <scope>NUCLEOTIDE SEQUENCE [LARGE SCALE GENOMIC DNA]</scope>
    <source>
        <strain evidence="2">USBA 833</strain>
    </source>
</reference>
<dbReference type="AlphaFoldDB" id="A0A1T4WFU9"/>
<dbReference type="EMBL" id="FUYH01000001">
    <property type="protein sequence ID" value="SKA76204.1"/>
    <property type="molecule type" value="Genomic_DNA"/>
</dbReference>
<evidence type="ECO:0000313" key="1">
    <source>
        <dbReference type="EMBL" id="SKA76204.1"/>
    </source>
</evidence>
<proteinExistence type="predicted"/>